<comment type="cofactor">
    <cofactor evidence="2">
        <name>Mg(2+)</name>
        <dbReference type="ChEBI" id="CHEBI:18420"/>
    </cofactor>
</comment>
<evidence type="ECO:0000259" key="17">
    <source>
        <dbReference type="PROSITE" id="PS51975"/>
    </source>
</evidence>
<evidence type="ECO:0000256" key="7">
    <source>
        <dbReference type="ARBA" id="ARBA00019179"/>
    </source>
</evidence>
<feature type="binding site" evidence="14 15">
    <location>
        <position position="39"/>
    </location>
    <ligand>
        <name>a divalent metal cation</name>
        <dbReference type="ChEBI" id="CHEBI:60240"/>
    </ligand>
</feature>
<evidence type="ECO:0000256" key="2">
    <source>
        <dbReference type="ARBA" id="ARBA00001946"/>
    </source>
</evidence>
<evidence type="ECO:0000256" key="8">
    <source>
        <dbReference type="ARBA" id="ARBA00022490"/>
    </source>
</evidence>
<dbReference type="Proteomes" id="UP000315388">
    <property type="component" value="Unassembled WGS sequence"/>
</dbReference>
<evidence type="ECO:0000256" key="3">
    <source>
        <dbReference type="ARBA" id="ARBA00004065"/>
    </source>
</evidence>
<evidence type="ECO:0000256" key="15">
    <source>
        <dbReference type="PROSITE-ProRule" id="PRU01319"/>
    </source>
</evidence>
<dbReference type="NCBIfam" id="NF000595">
    <property type="entry name" value="PRK00015.1-3"/>
    <property type="match status" value="1"/>
</dbReference>
<dbReference type="Pfam" id="PF01351">
    <property type="entry name" value="RNase_HII"/>
    <property type="match status" value="1"/>
</dbReference>
<keyword evidence="19" id="KW-1185">Reference proteome</keyword>
<dbReference type="CDD" id="cd07182">
    <property type="entry name" value="RNase_HII_bacteria_HII_like"/>
    <property type="match status" value="1"/>
</dbReference>
<keyword evidence="9 14" id="KW-0540">Nuclease</keyword>
<keyword evidence="13 14" id="KW-0464">Manganese</keyword>
<dbReference type="InterPro" id="IPR012337">
    <property type="entry name" value="RNaseH-like_sf"/>
</dbReference>
<sequence length="220" mass="23549">MKRLNSDSPPLFEIPLAPDFSEEKKYLMRGLRHIAGIDEAGRGPLAGPVVAATVVLDPDDLPEGLDDSKRLKAAKREVLYDIILAKAVSISVASLSAPSIDASDIRKAALEAMRRSFMGLTLKPDHALIDGRDVPPGLTCPGTALVKGDQRSISIAAASIVAKVTRDRMMVRTGALHPAYGFEIHAGYGTLKHRQAIEASGPVPGIHRYTFAPIKNRPAS</sequence>
<evidence type="ECO:0000256" key="12">
    <source>
        <dbReference type="ARBA" id="ARBA00022801"/>
    </source>
</evidence>
<proteinExistence type="inferred from homology"/>
<dbReference type="InterPro" id="IPR001352">
    <property type="entry name" value="RNase_HII/HIII"/>
</dbReference>
<evidence type="ECO:0000256" key="11">
    <source>
        <dbReference type="ARBA" id="ARBA00022759"/>
    </source>
</evidence>
<comment type="similarity">
    <text evidence="5 14 16">Belongs to the RNase HII family.</text>
</comment>
<evidence type="ECO:0000256" key="13">
    <source>
        <dbReference type="ARBA" id="ARBA00023211"/>
    </source>
</evidence>
<feature type="binding site" evidence="14 15">
    <location>
        <position position="130"/>
    </location>
    <ligand>
        <name>a divalent metal cation</name>
        <dbReference type="ChEBI" id="CHEBI:60240"/>
    </ligand>
</feature>
<dbReference type="GO" id="GO:0043137">
    <property type="term" value="P:DNA replication, removal of RNA primer"/>
    <property type="evidence" value="ECO:0007669"/>
    <property type="project" value="TreeGrafter"/>
</dbReference>
<dbReference type="EC" id="3.1.26.4" evidence="6 14"/>
<protein>
    <recommendedName>
        <fullName evidence="7 14">Ribonuclease HII</fullName>
        <shortName evidence="14">RNase HII</shortName>
        <ecNumber evidence="6 14">3.1.26.4</ecNumber>
    </recommendedName>
</protein>
<comment type="subcellular location">
    <subcellularLocation>
        <location evidence="4 14">Cytoplasm</location>
    </subcellularLocation>
</comment>
<keyword evidence="12 14" id="KW-0378">Hydrolase</keyword>
<gene>
    <name evidence="14" type="primary">rnhB</name>
    <name evidence="18" type="ORF">FHY56_06005</name>
</gene>
<evidence type="ECO:0000256" key="10">
    <source>
        <dbReference type="ARBA" id="ARBA00022723"/>
    </source>
</evidence>
<dbReference type="GO" id="GO:0005737">
    <property type="term" value="C:cytoplasm"/>
    <property type="evidence" value="ECO:0007669"/>
    <property type="project" value="UniProtKB-SubCell"/>
</dbReference>
<dbReference type="PANTHER" id="PTHR10954:SF18">
    <property type="entry name" value="RIBONUCLEASE HII"/>
    <property type="match status" value="1"/>
</dbReference>
<dbReference type="OrthoDB" id="9803420at2"/>
<dbReference type="GO" id="GO:0004523">
    <property type="term" value="F:RNA-DNA hybrid ribonuclease activity"/>
    <property type="evidence" value="ECO:0007669"/>
    <property type="project" value="UniProtKB-UniRule"/>
</dbReference>
<evidence type="ECO:0000256" key="6">
    <source>
        <dbReference type="ARBA" id="ARBA00012180"/>
    </source>
</evidence>
<dbReference type="RefSeq" id="WP_140904259.1">
    <property type="nucleotide sequence ID" value="NZ_JBHTMD010000007.1"/>
</dbReference>
<comment type="function">
    <text evidence="3 14 16">Endonuclease that specifically degrades the RNA of RNA-DNA hybrids.</text>
</comment>
<dbReference type="GO" id="GO:0032299">
    <property type="term" value="C:ribonuclease H2 complex"/>
    <property type="evidence" value="ECO:0007669"/>
    <property type="project" value="TreeGrafter"/>
</dbReference>
<feature type="binding site" evidence="14 15">
    <location>
        <position position="38"/>
    </location>
    <ligand>
        <name>a divalent metal cation</name>
        <dbReference type="ChEBI" id="CHEBI:60240"/>
    </ligand>
</feature>
<dbReference type="InterPro" id="IPR022898">
    <property type="entry name" value="RNase_HII"/>
</dbReference>
<evidence type="ECO:0000256" key="14">
    <source>
        <dbReference type="HAMAP-Rule" id="MF_00052"/>
    </source>
</evidence>
<dbReference type="AlphaFoldDB" id="A0A502BSQ3"/>
<comment type="caution">
    <text evidence="18">The sequence shown here is derived from an EMBL/GenBank/DDBJ whole genome shotgun (WGS) entry which is preliminary data.</text>
</comment>
<evidence type="ECO:0000313" key="19">
    <source>
        <dbReference type="Proteomes" id="UP000315388"/>
    </source>
</evidence>
<evidence type="ECO:0000256" key="1">
    <source>
        <dbReference type="ARBA" id="ARBA00000077"/>
    </source>
</evidence>
<reference evidence="18 19" key="1">
    <citation type="journal article" date="2003" name="Int. J. Syst. Evol. Microbiol.">
        <title>Towards a standardized format for the description of a novel species (of an established genus): Ochrobactrum gallinifaecis sp. nov.</title>
        <authorList>
            <person name="Kampfer P."/>
            <person name="Buczolits S."/>
            <person name="Albrecht A."/>
            <person name="Busse H.J."/>
            <person name="Stackebrandt E."/>
        </authorList>
    </citation>
    <scope>NUCLEOTIDE SEQUENCE [LARGE SCALE GENOMIC DNA]</scope>
    <source>
        <strain evidence="18 19">ISO 196</strain>
    </source>
</reference>
<comment type="catalytic activity">
    <reaction evidence="1 14 15 16">
        <text>Endonucleolytic cleavage to 5'-phosphomonoester.</text>
        <dbReference type="EC" id="3.1.26.4"/>
    </reaction>
</comment>
<dbReference type="GO" id="GO:0006298">
    <property type="term" value="P:mismatch repair"/>
    <property type="evidence" value="ECO:0007669"/>
    <property type="project" value="TreeGrafter"/>
</dbReference>
<dbReference type="EMBL" id="VEWJ01000003">
    <property type="protein sequence ID" value="TPF76208.1"/>
    <property type="molecule type" value="Genomic_DNA"/>
</dbReference>
<dbReference type="InterPro" id="IPR024567">
    <property type="entry name" value="RNase_HII/HIII_dom"/>
</dbReference>
<keyword evidence="8 14" id="KW-0963">Cytoplasm</keyword>
<evidence type="ECO:0000256" key="5">
    <source>
        <dbReference type="ARBA" id="ARBA00007383"/>
    </source>
</evidence>
<dbReference type="HAMAP" id="MF_00052_B">
    <property type="entry name" value="RNase_HII_B"/>
    <property type="match status" value="1"/>
</dbReference>
<dbReference type="PANTHER" id="PTHR10954">
    <property type="entry name" value="RIBONUCLEASE H2 SUBUNIT A"/>
    <property type="match status" value="1"/>
</dbReference>
<dbReference type="GO" id="GO:0030145">
    <property type="term" value="F:manganese ion binding"/>
    <property type="evidence" value="ECO:0007669"/>
    <property type="project" value="UniProtKB-UniRule"/>
</dbReference>
<keyword evidence="10 14" id="KW-0479">Metal-binding</keyword>
<evidence type="ECO:0000313" key="18">
    <source>
        <dbReference type="EMBL" id="TPF76208.1"/>
    </source>
</evidence>
<dbReference type="InterPro" id="IPR036397">
    <property type="entry name" value="RNaseH_sf"/>
</dbReference>
<evidence type="ECO:0000256" key="16">
    <source>
        <dbReference type="RuleBase" id="RU003515"/>
    </source>
</evidence>
<evidence type="ECO:0000256" key="4">
    <source>
        <dbReference type="ARBA" id="ARBA00004496"/>
    </source>
</evidence>
<accession>A0A502BSQ3</accession>
<keyword evidence="11 14" id="KW-0255">Endonuclease</keyword>
<feature type="domain" description="RNase H type-2" evidence="17">
    <location>
        <begin position="32"/>
        <end position="220"/>
    </location>
</feature>
<evidence type="ECO:0000256" key="9">
    <source>
        <dbReference type="ARBA" id="ARBA00022722"/>
    </source>
</evidence>
<dbReference type="Gene3D" id="3.30.420.10">
    <property type="entry name" value="Ribonuclease H-like superfamily/Ribonuclease H"/>
    <property type="match status" value="1"/>
</dbReference>
<dbReference type="PROSITE" id="PS51975">
    <property type="entry name" value="RNASE_H_2"/>
    <property type="match status" value="1"/>
</dbReference>
<dbReference type="GO" id="GO:0003723">
    <property type="term" value="F:RNA binding"/>
    <property type="evidence" value="ECO:0007669"/>
    <property type="project" value="UniProtKB-UniRule"/>
</dbReference>
<name>A0A502BSQ3_9HYPH</name>
<dbReference type="SUPFAM" id="SSF53098">
    <property type="entry name" value="Ribonuclease H-like"/>
    <property type="match status" value="1"/>
</dbReference>
<organism evidence="18 19">
    <name type="scientific">Brucella gallinifaecis</name>
    <dbReference type="NCBI Taxonomy" id="215590"/>
    <lineage>
        <taxon>Bacteria</taxon>
        <taxon>Pseudomonadati</taxon>
        <taxon>Pseudomonadota</taxon>
        <taxon>Alphaproteobacteria</taxon>
        <taxon>Hyphomicrobiales</taxon>
        <taxon>Brucellaceae</taxon>
        <taxon>Brucella/Ochrobactrum group</taxon>
        <taxon>Brucella</taxon>
    </lineage>
</organism>
<comment type="cofactor">
    <cofactor evidence="14 15">
        <name>Mn(2+)</name>
        <dbReference type="ChEBI" id="CHEBI:29035"/>
    </cofactor>
    <cofactor evidence="14 15">
        <name>Mg(2+)</name>
        <dbReference type="ChEBI" id="CHEBI:18420"/>
    </cofactor>
    <text evidence="14 15">Manganese or magnesium. Binds 1 divalent metal ion per monomer in the absence of substrate. May bind a second metal ion after substrate binding.</text>
</comment>